<dbReference type="PROSITE" id="PS51766">
    <property type="entry name" value="DOCKERIN"/>
    <property type="match status" value="1"/>
</dbReference>
<gene>
    <name evidence="3" type="ORF">IAD32_08595</name>
</gene>
<dbReference type="PROSITE" id="PS51257">
    <property type="entry name" value="PROKAR_LIPOPROTEIN"/>
    <property type="match status" value="1"/>
</dbReference>
<dbReference type="Gene3D" id="3.20.20.80">
    <property type="entry name" value="Glycosidases"/>
    <property type="match status" value="2"/>
</dbReference>
<dbReference type="CDD" id="cd14256">
    <property type="entry name" value="Dockerin_I"/>
    <property type="match status" value="1"/>
</dbReference>
<reference evidence="3" key="2">
    <citation type="journal article" date="2021" name="PeerJ">
        <title>Extensive microbial diversity within the chicken gut microbiome revealed by metagenomics and culture.</title>
        <authorList>
            <person name="Gilroy R."/>
            <person name="Ravi A."/>
            <person name="Getino M."/>
            <person name="Pursley I."/>
            <person name="Horton D.L."/>
            <person name="Alikhan N.F."/>
            <person name="Baker D."/>
            <person name="Gharbi K."/>
            <person name="Hall N."/>
            <person name="Watson M."/>
            <person name="Adriaenssens E.M."/>
            <person name="Foster-Nyarko E."/>
            <person name="Jarju S."/>
            <person name="Secka A."/>
            <person name="Antonio M."/>
            <person name="Oren A."/>
            <person name="Chaudhuri R.R."/>
            <person name="La Ragione R."/>
            <person name="Hildebrand F."/>
            <person name="Pallen M.J."/>
        </authorList>
    </citation>
    <scope>NUCLEOTIDE SEQUENCE</scope>
    <source>
        <strain evidence="3">ChiSjej1B19-3389</strain>
    </source>
</reference>
<name>A0A9D1CWB4_9FIRM</name>
<protein>
    <submittedName>
        <fullName evidence="3">Alpha-amylase</fullName>
    </submittedName>
</protein>
<keyword evidence="1" id="KW-0732">Signal</keyword>
<evidence type="ECO:0000256" key="1">
    <source>
        <dbReference type="SAM" id="SignalP"/>
    </source>
</evidence>
<proteinExistence type="predicted"/>
<dbReference type="SUPFAM" id="SSF63446">
    <property type="entry name" value="Type I dockerin domain"/>
    <property type="match status" value="1"/>
</dbReference>
<sequence>MRAKKLLLCLLLCIVLIAGCLASSAVTVSAQADAAGGKNPADFSWDNATVYFLLTDRFENGNPDNDHAYGRTLDAEGQPLEGWNTAGATFHGGDFAGITKKIEEGYFTDLGVNAIWLSAPYEQIHGYCQGDDGGSYVHYAYHGYYALDYTETDKNFGTKEEFQKLVDTAHAHGIRIIMDVVMNHPGYNTVQDMEEFDYGTLKNNYQSLFYKLDGIRNYHNYIDYNTNAQDWAKWWGPDWIRVGAPGIAGYIYSSGDLEGSLESLPDFKTESTDKVAIPPLLVTKWWQEGTYSEKMEKYPSTATVSDYLVMWLAEWVEEFGIDGFRCDTAKHVELASWKKLKEACTQALRTWKDNNPDKALDDLDFWMTGENWGQGVEDNAYYTEGGFDSMINFSIQQGGGLPAVENLDALYTSYAQNINTKENFNVLSYLSSHDTTLNRQDAIYNGSAFLLLPGAVQIYYGDESNRPWVPSSQAKGDHRLRGDMNWNSLDTDALSHWQKVGTFRDRHIAVGAGAHTKVESSSGYAFTRMYDKDGISDKIAACISARPLTDVTIEVSSIFADETVLTNAYTGAKCVVQDGKATVNSGEKGTILLEAHQAGSYTLGDVNENGNIEIEDVLLMQRHIAKTEVLTDTAFSAADIDANGTVTVEDTLQLQKYLAKQKVDFDIGKIFA</sequence>
<dbReference type="InterPro" id="IPR036439">
    <property type="entry name" value="Dockerin_dom_sf"/>
</dbReference>
<dbReference type="InterPro" id="IPR017853">
    <property type="entry name" value="GH"/>
</dbReference>
<organism evidence="3 4">
    <name type="scientific">Candidatus Scatavimonas merdigallinarum</name>
    <dbReference type="NCBI Taxonomy" id="2840914"/>
    <lineage>
        <taxon>Bacteria</taxon>
        <taxon>Bacillati</taxon>
        <taxon>Bacillota</taxon>
        <taxon>Clostridia</taxon>
        <taxon>Eubacteriales</taxon>
        <taxon>Oscillospiraceae</taxon>
        <taxon>Oscillospiraceae incertae sedis</taxon>
        <taxon>Candidatus Scatavimonas</taxon>
    </lineage>
</organism>
<feature type="signal peptide" evidence="1">
    <location>
        <begin position="1"/>
        <end position="25"/>
    </location>
</feature>
<dbReference type="Pfam" id="PF00128">
    <property type="entry name" value="Alpha-amylase"/>
    <property type="match status" value="2"/>
</dbReference>
<dbReference type="Proteomes" id="UP000886787">
    <property type="component" value="Unassembled WGS sequence"/>
</dbReference>
<comment type="caution">
    <text evidence="3">The sequence shown here is derived from an EMBL/GenBank/DDBJ whole genome shotgun (WGS) entry which is preliminary data.</text>
</comment>
<evidence type="ECO:0000313" key="3">
    <source>
        <dbReference type="EMBL" id="HIQ81320.1"/>
    </source>
</evidence>
<dbReference type="GO" id="GO:0004553">
    <property type="term" value="F:hydrolase activity, hydrolyzing O-glycosyl compounds"/>
    <property type="evidence" value="ECO:0007669"/>
    <property type="project" value="InterPro"/>
</dbReference>
<dbReference type="Pfam" id="PF00404">
    <property type="entry name" value="Dockerin_1"/>
    <property type="match status" value="1"/>
</dbReference>
<dbReference type="AlphaFoldDB" id="A0A9D1CWB4"/>
<evidence type="ECO:0000313" key="4">
    <source>
        <dbReference type="Proteomes" id="UP000886787"/>
    </source>
</evidence>
<dbReference type="InterPro" id="IPR002105">
    <property type="entry name" value="Dockerin_1_rpt"/>
</dbReference>
<reference evidence="3" key="1">
    <citation type="submission" date="2020-10" db="EMBL/GenBank/DDBJ databases">
        <authorList>
            <person name="Gilroy R."/>
        </authorList>
    </citation>
    <scope>NUCLEOTIDE SEQUENCE</scope>
    <source>
        <strain evidence="3">ChiSjej1B19-3389</strain>
    </source>
</reference>
<dbReference type="PANTHER" id="PTHR10357">
    <property type="entry name" value="ALPHA-AMYLASE FAMILY MEMBER"/>
    <property type="match status" value="1"/>
</dbReference>
<dbReference type="PANTHER" id="PTHR10357:SF209">
    <property type="entry name" value="PERIPLASMIC ALPHA-AMYLASE"/>
    <property type="match status" value="1"/>
</dbReference>
<dbReference type="EMBL" id="DVFW01000046">
    <property type="protein sequence ID" value="HIQ81320.1"/>
    <property type="molecule type" value="Genomic_DNA"/>
</dbReference>
<dbReference type="InterPro" id="IPR016134">
    <property type="entry name" value="Dockerin_dom"/>
</dbReference>
<evidence type="ECO:0000259" key="2">
    <source>
        <dbReference type="PROSITE" id="PS51766"/>
    </source>
</evidence>
<feature type="domain" description="Dockerin" evidence="2">
    <location>
        <begin position="599"/>
        <end position="667"/>
    </location>
</feature>
<dbReference type="InterPro" id="IPR006047">
    <property type="entry name" value="GH13_cat_dom"/>
</dbReference>
<dbReference type="SMART" id="SM00642">
    <property type="entry name" value="Aamy"/>
    <property type="match status" value="1"/>
</dbReference>
<dbReference type="GO" id="GO:0000272">
    <property type="term" value="P:polysaccharide catabolic process"/>
    <property type="evidence" value="ECO:0007669"/>
    <property type="project" value="InterPro"/>
</dbReference>
<dbReference type="Gene3D" id="1.10.1330.10">
    <property type="entry name" value="Dockerin domain"/>
    <property type="match status" value="1"/>
</dbReference>
<accession>A0A9D1CWB4</accession>
<dbReference type="SUPFAM" id="SSF51445">
    <property type="entry name" value="(Trans)glycosidases"/>
    <property type="match status" value="1"/>
</dbReference>
<feature type="chain" id="PRO_5039445992" evidence="1">
    <location>
        <begin position="26"/>
        <end position="672"/>
    </location>
</feature>